<keyword evidence="2" id="KW-0175">Coiled coil</keyword>
<feature type="compositionally biased region" description="Basic residues" evidence="3">
    <location>
        <begin position="266"/>
        <end position="278"/>
    </location>
</feature>
<dbReference type="InterPro" id="IPR018287">
    <property type="entry name" value="Hap4_TF_heteromerisation"/>
</dbReference>
<feature type="compositionally biased region" description="Low complexity" evidence="3">
    <location>
        <begin position="238"/>
        <end position="254"/>
    </location>
</feature>
<feature type="compositionally biased region" description="Low complexity" evidence="3">
    <location>
        <begin position="102"/>
        <end position="111"/>
    </location>
</feature>
<keyword evidence="1" id="KW-0539">Nucleus</keyword>
<proteinExistence type="predicted"/>
<feature type="region of interest" description="Disordered" evidence="3">
    <location>
        <begin position="237"/>
        <end position="305"/>
    </location>
</feature>
<feature type="coiled-coil region" evidence="2">
    <location>
        <begin position="160"/>
        <end position="194"/>
    </location>
</feature>
<dbReference type="GO" id="GO:0005634">
    <property type="term" value="C:nucleus"/>
    <property type="evidence" value="ECO:0007669"/>
    <property type="project" value="InterPro"/>
</dbReference>
<accession>A0A061B5V1</accession>
<dbReference type="Pfam" id="PF10297">
    <property type="entry name" value="Hap4_Hap_bind"/>
    <property type="match status" value="1"/>
</dbReference>
<evidence type="ECO:0000256" key="1">
    <source>
        <dbReference type="ARBA" id="ARBA00023242"/>
    </source>
</evidence>
<feature type="region of interest" description="Disordered" evidence="3">
    <location>
        <begin position="1"/>
        <end position="33"/>
    </location>
</feature>
<evidence type="ECO:0000256" key="3">
    <source>
        <dbReference type="SAM" id="MobiDB-lite"/>
    </source>
</evidence>
<feature type="domain" description="Hap4 transcription factor heteromerisation" evidence="4">
    <location>
        <begin position="77"/>
        <end position="93"/>
    </location>
</feature>
<evidence type="ECO:0000313" key="5">
    <source>
        <dbReference type="EMBL" id="CDR42405.1"/>
    </source>
</evidence>
<dbReference type="VEuPathDB" id="FungiDB:BON22_2683"/>
<organism evidence="5">
    <name type="scientific">Cyberlindnera fabianii</name>
    <name type="common">Yeast</name>
    <name type="synonym">Hansenula fabianii</name>
    <dbReference type="NCBI Taxonomy" id="36022"/>
    <lineage>
        <taxon>Eukaryota</taxon>
        <taxon>Fungi</taxon>
        <taxon>Dikarya</taxon>
        <taxon>Ascomycota</taxon>
        <taxon>Saccharomycotina</taxon>
        <taxon>Saccharomycetes</taxon>
        <taxon>Phaffomycetales</taxon>
        <taxon>Phaffomycetaceae</taxon>
        <taxon>Cyberlindnera</taxon>
    </lineage>
</organism>
<dbReference type="AlphaFoldDB" id="A0A061B5V1"/>
<dbReference type="EMBL" id="LK052894">
    <property type="protein sequence ID" value="CDR42405.1"/>
    <property type="molecule type" value="Genomic_DNA"/>
</dbReference>
<feature type="region of interest" description="Disordered" evidence="3">
    <location>
        <begin position="78"/>
        <end position="124"/>
    </location>
</feature>
<name>A0A061B5V1_CYBFA</name>
<protein>
    <submittedName>
        <fullName evidence="5">CYFA0S09e02872g1_1</fullName>
    </submittedName>
</protein>
<evidence type="ECO:0000256" key="2">
    <source>
        <dbReference type="SAM" id="Coils"/>
    </source>
</evidence>
<reference evidence="5" key="1">
    <citation type="journal article" date="2014" name="Genome Announc.">
        <title>Genome sequence of the yeast Cyberlindnera fabianii (Hansenula fabianii).</title>
        <authorList>
            <person name="Freel K.C."/>
            <person name="Sarilar V."/>
            <person name="Neuveglise C."/>
            <person name="Devillers H."/>
            <person name="Friedrich A."/>
            <person name="Schacherer J."/>
        </authorList>
    </citation>
    <scope>NUCLEOTIDE SEQUENCE</scope>
    <source>
        <strain evidence="5">YJS4271</strain>
    </source>
</reference>
<dbReference type="GO" id="GO:0006355">
    <property type="term" value="P:regulation of DNA-templated transcription"/>
    <property type="evidence" value="ECO:0007669"/>
    <property type="project" value="InterPro"/>
</dbReference>
<feature type="compositionally biased region" description="Low complexity" evidence="3">
    <location>
        <begin position="283"/>
        <end position="300"/>
    </location>
</feature>
<gene>
    <name evidence="5" type="ORF">CYFA0S_09e02872g</name>
</gene>
<sequence>MNRTVHGVKHTKDLPHLAPIAPAPSIAPRPVQVLPKPSSGIGIASSASTVGAKQLSASSSTTSMTDLESQSLPCIITSKQWVLPPRPKAGRKPTNVDKKKQPSSQPQVPAQQHHEPVVPKRQNSMSSVTSNMNALNITKAQSENLSLAPSSSTITGQFGRDVLKSQLDSATQENEKLKSIISWLKIEIEQLQRLDGNSGGAMATRSNIPSMTMSPDSIDAQTTAAQIHYQLHGTQLNSTQSMSNMSMSSRDASSITVDPKDIGMMKPRKKKRQYKKKEKQQDAAPPVASAKSASNVSKPVESTTHPIKTSVSPVLVKLESSPSPLAIPELNPLNSSGLPTVETIMSTASPEPTHTTSHPSKRCKTVKIERATSIATHDLLSPPTHPLDRTSLSTPGDFGDLHHAPISALSRTTSNTTIDPMDLGWPGKECAFCQGEAGCVCLGKDDKVLNDVKEEESQDLIGLFEDVGGDHLYEEFVNF</sequence>
<dbReference type="OrthoDB" id="5374328at2759"/>
<evidence type="ECO:0000259" key="4">
    <source>
        <dbReference type="Pfam" id="PF10297"/>
    </source>
</evidence>